<name>A0ABU9GNX4_9GAMM</name>
<accession>A0ABU9GNX4</accession>
<dbReference type="RefSeq" id="WP_341597033.1">
    <property type="nucleotide sequence ID" value="NZ_JBAKAZ010000013.1"/>
</dbReference>
<evidence type="ECO:0000313" key="2">
    <source>
        <dbReference type="Proteomes" id="UP001369082"/>
    </source>
</evidence>
<sequence length="131" mass="15312">MYPHLRDIGIRTPENITRYSLRREGEKDVLKVYFRKESGMLIGRSSKYKFQRQMKTVSSGQHEQSTTKLSEINPTLHKIIQELDSLSLQVSSEKELEKQVLSDLKHLQRVVDGKITEIEQKLKILTDKKTK</sequence>
<comment type="caution">
    <text evidence="1">The sequence shown here is derived from an EMBL/GenBank/DDBJ whole genome shotgun (WGS) entry which is preliminary data.</text>
</comment>
<proteinExistence type="predicted"/>
<organism evidence="1 2">
    <name type="scientific">Psychromonas aquatilis</name>
    <dbReference type="NCBI Taxonomy" id="2005072"/>
    <lineage>
        <taxon>Bacteria</taxon>
        <taxon>Pseudomonadati</taxon>
        <taxon>Pseudomonadota</taxon>
        <taxon>Gammaproteobacteria</taxon>
        <taxon>Alteromonadales</taxon>
        <taxon>Psychromonadaceae</taxon>
        <taxon>Psychromonas</taxon>
    </lineage>
</organism>
<reference evidence="1 2" key="1">
    <citation type="submission" date="2024-02" db="EMBL/GenBank/DDBJ databases">
        <title>Bacteria isolated from the canopy kelp, Nereocystis luetkeana.</title>
        <authorList>
            <person name="Pfister C.A."/>
            <person name="Younker I.T."/>
            <person name="Light S.H."/>
        </authorList>
    </citation>
    <scope>NUCLEOTIDE SEQUENCE [LARGE SCALE GENOMIC DNA]</scope>
    <source>
        <strain evidence="1 2">TI.1.05</strain>
    </source>
</reference>
<dbReference type="EMBL" id="JBAKAZ010000013">
    <property type="protein sequence ID" value="MEL0629019.1"/>
    <property type="molecule type" value="Genomic_DNA"/>
</dbReference>
<evidence type="ECO:0000313" key="1">
    <source>
        <dbReference type="EMBL" id="MEL0629019.1"/>
    </source>
</evidence>
<keyword evidence="2" id="KW-1185">Reference proteome</keyword>
<protein>
    <submittedName>
        <fullName evidence="1">DUF3461 family protein</fullName>
    </submittedName>
</protein>
<gene>
    <name evidence="1" type="ORF">V6256_05295</name>
</gene>
<dbReference type="Pfam" id="PF11944">
    <property type="entry name" value="DUF3461"/>
    <property type="match status" value="1"/>
</dbReference>
<dbReference type="InterPro" id="IPR020911">
    <property type="entry name" value="UPF0325"/>
</dbReference>
<dbReference type="Proteomes" id="UP001369082">
    <property type="component" value="Unassembled WGS sequence"/>
</dbReference>